<feature type="compositionally biased region" description="Basic residues" evidence="1">
    <location>
        <begin position="63"/>
        <end position="74"/>
    </location>
</feature>
<protein>
    <submittedName>
        <fullName evidence="4">Winged helix DNA-binding domain-containing protein</fullName>
    </submittedName>
    <submittedName>
        <fullName evidence="3">Winged helix DNA-binding protein</fullName>
    </submittedName>
</protein>
<dbReference type="GO" id="GO:0003700">
    <property type="term" value="F:DNA-binding transcription factor activity"/>
    <property type="evidence" value="ECO:0007669"/>
    <property type="project" value="InterPro"/>
</dbReference>
<evidence type="ECO:0000313" key="4">
    <source>
        <dbReference type="EMBL" id="SSA38710.1"/>
    </source>
</evidence>
<dbReference type="Proteomes" id="UP000245839">
    <property type="component" value="Unassembled WGS sequence"/>
</dbReference>
<dbReference type="GO" id="GO:0003677">
    <property type="term" value="F:DNA binding"/>
    <property type="evidence" value="ECO:0007669"/>
    <property type="project" value="UniProtKB-KW"/>
</dbReference>
<sequence>MAAAGRELSPLAVLLLHNVHHQARDKGLTDICFLLDIEETHTVNYALRKLLKAGPLVSETRGKRCSARPPRRGGRFATRVARPGSGTGSGACRRSI</sequence>
<feature type="region of interest" description="Disordered" evidence="1">
    <location>
        <begin position="61"/>
        <end position="96"/>
    </location>
</feature>
<dbReference type="InterPro" id="IPR000835">
    <property type="entry name" value="HTH_MarR-typ"/>
</dbReference>
<reference evidence="3 5" key="2">
    <citation type="submission" date="2018-03" db="EMBL/GenBank/DDBJ databases">
        <title>Genomic Encyclopedia of Archaeal and Bacterial Type Strains, Phase II (KMG-II): from individual species to whole genera.</title>
        <authorList>
            <person name="Goeker M."/>
        </authorList>
    </citation>
    <scope>NUCLEOTIDE SEQUENCE [LARGE SCALE GENOMIC DNA]</scope>
    <source>
        <strain evidence="3 5">DSM 25227</strain>
    </source>
</reference>
<name>A0A2Y9A2M5_9RHOB</name>
<gene>
    <name evidence="3" type="ORF">BCF38_101846</name>
    <name evidence="4" type="ORF">SAMN05421539_101846</name>
</gene>
<dbReference type="Pfam" id="PF13463">
    <property type="entry name" value="HTH_27"/>
    <property type="match status" value="1"/>
</dbReference>
<reference evidence="4 6" key="1">
    <citation type="submission" date="2016-10" db="EMBL/GenBank/DDBJ databases">
        <authorList>
            <person name="Cai Z."/>
        </authorList>
    </citation>
    <scope>NUCLEOTIDE SEQUENCE [LARGE SCALE GENOMIC DNA]</scope>
    <source>
        <strain evidence="4 6">DSM 25227</strain>
    </source>
</reference>
<dbReference type="Proteomes" id="UP000251571">
    <property type="component" value="Unassembled WGS sequence"/>
</dbReference>
<proteinExistence type="predicted"/>
<dbReference type="EMBL" id="UETC01000001">
    <property type="protein sequence ID" value="SSA38710.1"/>
    <property type="molecule type" value="Genomic_DNA"/>
</dbReference>
<evidence type="ECO:0000259" key="2">
    <source>
        <dbReference type="Pfam" id="PF13463"/>
    </source>
</evidence>
<evidence type="ECO:0000256" key="1">
    <source>
        <dbReference type="SAM" id="MobiDB-lite"/>
    </source>
</evidence>
<accession>A0A2Y9A2M5</accession>
<feature type="domain" description="HTH marR-type" evidence="2">
    <location>
        <begin position="8"/>
        <end position="63"/>
    </location>
</feature>
<evidence type="ECO:0000313" key="5">
    <source>
        <dbReference type="Proteomes" id="UP000245839"/>
    </source>
</evidence>
<keyword evidence="5" id="KW-1185">Reference proteome</keyword>
<keyword evidence="4" id="KW-0238">DNA-binding</keyword>
<dbReference type="AlphaFoldDB" id="A0A2Y9A2M5"/>
<evidence type="ECO:0000313" key="3">
    <source>
        <dbReference type="EMBL" id="PWJ22432.1"/>
    </source>
</evidence>
<dbReference type="EMBL" id="QGDJ01000001">
    <property type="protein sequence ID" value="PWJ22432.1"/>
    <property type="molecule type" value="Genomic_DNA"/>
</dbReference>
<organism evidence="4 6">
    <name type="scientific">Jannaschia seohaensis</name>
    <dbReference type="NCBI Taxonomy" id="475081"/>
    <lineage>
        <taxon>Bacteria</taxon>
        <taxon>Pseudomonadati</taxon>
        <taxon>Pseudomonadota</taxon>
        <taxon>Alphaproteobacteria</taxon>
        <taxon>Rhodobacterales</taxon>
        <taxon>Roseobacteraceae</taxon>
        <taxon>Jannaschia</taxon>
    </lineage>
</organism>
<dbReference type="RefSeq" id="WP_342768102.1">
    <property type="nucleotide sequence ID" value="NZ_QGDJ01000001.1"/>
</dbReference>
<evidence type="ECO:0000313" key="6">
    <source>
        <dbReference type="Proteomes" id="UP000251571"/>
    </source>
</evidence>